<dbReference type="EMBL" id="JAFMPT010000019">
    <property type="protein sequence ID" value="MCC1485292.1"/>
    <property type="molecule type" value="Genomic_DNA"/>
</dbReference>
<keyword evidence="1" id="KW-0812">Transmembrane</keyword>
<accession>A0ABS8ESM0</accession>
<organism evidence="2 3">
    <name type="scientific">Winogradskyella immobilis</name>
    <dbReference type="NCBI Taxonomy" id="2816852"/>
    <lineage>
        <taxon>Bacteria</taxon>
        <taxon>Pseudomonadati</taxon>
        <taxon>Bacteroidota</taxon>
        <taxon>Flavobacteriia</taxon>
        <taxon>Flavobacteriales</taxon>
        <taxon>Flavobacteriaceae</taxon>
        <taxon>Winogradskyella</taxon>
    </lineage>
</organism>
<evidence type="ECO:0000256" key="1">
    <source>
        <dbReference type="SAM" id="Phobius"/>
    </source>
</evidence>
<reference evidence="2" key="1">
    <citation type="submission" date="2021-03" db="EMBL/GenBank/DDBJ databases">
        <authorList>
            <person name="Ping X."/>
        </authorList>
    </citation>
    <scope>NUCLEOTIDE SEQUENCE</scope>
    <source>
        <strain evidence="2">E313</strain>
    </source>
</reference>
<comment type="caution">
    <text evidence="2">The sequence shown here is derived from an EMBL/GenBank/DDBJ whole genome shotgun (WGS) entry which is preliminary data.</text>
</comment>
<dbReference type="Proteomes" id="UP000778797">
    <property type="component" value="Unassembled WGS sequence"/>
</dbReference>
<gene>
    <name evidence="2" type="ORF">J1C55_11875</name>
</gene>
<keyword evidence="3" id="KW-1185">Reference proteome</keyword>
<evidence type="ECO:0000313" key="3">
    <source>
        <dbReference type="Proteomes" id="UP000778797"/>
    </source>
</evidence>
<dbReference type="RefSeq" id="WP_227477784.1">
    <property type="nucleotide sequence ID" value="NZ_JAFMPT010000019.1"/>
</dbReference>
<keyword evidence="1" id="KW-1133">Transmembrane helix</keyword>
<reference evidence="2" key="2">
    <citation type="submission" date="2021-10" db="EMBL/GenBank/DDBJ databases">
        <title>Genome of Winogradskyella sp. E313.</title>
        <authorList>
            <person name="Zhou Y."/>
        </authorList>
    </citation>
    <scope>NUCLEOTIDE SEQUENCE</scope>
    <source>
        <strain evidence="2">E313</strain>
    </source>
</reference>
<protein>
    <submittedName>
        <fullName evidence="2">Uncharacterized protein</fullName>
    </submittedName>
</protein>
<evidence type="ECO:0000313" key="2">
    <source>
        <dbReference type="EMBL" id="MCC1485292.1"/>
    </source>
</evidence>
<keyword evidence="1" id="KW-0472">Membrane</keyword>
<proteinExistence type="predicted"/>
<feature type="transmembrane region" description="Helical" evidence="1">
    <location>
        <begin position="12"/>
        <end position="30"/>
    </location>
</feature>
<name>A0ABS8ESM0_9FLAO</name>
<sequence length="52" mass="6056">MNTSEENLRVEMIRNAALFLIMILCVYFFIDSIKLILVAFQDRIYEGIASNL</sequence>